<gene>
    <name evidence="5" type="ORF">G5A70_08545</name>
</gene>
<reference evidence="5 6" key="1">
    <citation type="journal article" date="2020" name="Cell Host Microbe">
        <title>Functional and Genomic Variation between Human-Derived Isolates of Lachnospiraceae Reveals Inter- and Intra-Species Diversity.</title>
        <authorList>
            <person name="Sorbara M.T."/>
            <person name="Littmann E.R."/>
            <person name="Fontana E."/>
            <person name="Moody T.U."/>
            <person name="Kohout C.E."/>
            <person name="Gjonbalaj M."/>
            <person name="Eaton V."/>
            <person name="Seok R."/>
            <person name="Leiner I.M."/>
            <person name="Pamer E.G."/>
        </authorList>
    </citation>
    <scope>NUCLEOTIDE SEQUENCE [LARGE SCALE GENOMIC DNA]</scope>
    <source>
        <strain evidence="5 6">MSK.15.26</strain>
    </source>
</reference>
<evidence type="ECO:0000313" key="5">
    <source>
        <dbReference type="EMBL" id="NSJ86217.1"/>
    </source>
</evidence>
<dbReference type="SUPFAM" id="SSF46689">
    <property type="entry name" value="Homeodomain-like"/>
    <property type="match status" value="2"/>
</dbReference>
<evidence type="ECO:0000256" key="3">
    <source>
        <dbReference type="ARBA" id="ARBA00023163"/>
    </source>
</evidence>
<dbReference type="InterPro" id="IPR037923">
    <property type="entry name" value="HTH-like"/>
</dbReference>
<feature type="domain" description="HTH araC/xylS-type" evidence="4">
    <location>
        <begin position="189"/>
        <end position="287"/>
    </location>
</feature>
<keyword evidence="6" id="KW-1185">Reference proteome</keyword>
<dbReference type="PANTHER" id="PTHR43280">
    <property type="entry name" value="ARAC-FAMILY TRANSCRIPTIONAL REGULATOR"/>
    <property type="match status" value="1"/>
</dbReference>
<dbReference type="InterPro" id="IPR018060">
    <property type="entry name" value="HTH_AraC"/>
</dbReference>
<dbReference type="Pfam" id="PF12833">
    <property type="entry name" value="HTH_18"/>
    <property type="match status" value="1"/>
</dbReference>
<dbReference type="InterPro" id="IPR009057">
    <property type="entry name" value="Homeodomain-like_sf"/>
</dbReference>
<keyword evidence="3" id="KW-0804">Transcription</keyword>
<dbReference type="SMART" id="SM00342">
    <property type="entry name" value="HTH_ARAC"/>
    <property type="match status" value="1"/>
</dbReference>
<dbReference type="EMBL" id="JAAITA010000009">
    <property type="protein sequence ID" value="NSJ86217.1"/>
    <property type="molecule type" value="Genomic_DNA"/>
</dbReference>
<dbReference type="PANTHER" id="PTHR43280:SF2">
    <property type="entry name" value="HTH-TYPE TRANSCRIPTIONAL REGULATOR EXSA"/>
    <property type="match status" value="1"/>
</dbReference>
<dbReference type="CDD" id="cd06986">
    <property type="entry name" value="cupin_MmsR-like_N"/>
    <property type="match status" value="1"/>
</dbReference>
<dbReference type="Gene3D" id="2.60.120.10">
    <property type="entry name" value="Jelly Rolls"/>
    <property type="match status" value="1"/>
</dbReference>
<evidence type="ECO:0000256" key="1">
    <source>
        <dbReference type="ARBA" id="ARBA00023015"/>
    </source>
</evidence>
<organism evidence="5 6">
    <name type="scientific">Blautia hansenii</name>
    <name type="common">Ruminococcus hansenii</name>
    <dbReference type="NCBI Taxonomy" id="1322"/>
    <lineage>
        <taxon>Bacteria</taxon>
        <taxon>Bacillati</taxon>
        <taxon>Bacillota</taxon>
        <taxon>Clostridia</taxon>
        <taxon>Lachnospirales</taxon>
        <taxon>Lachnospiraceae</taxon>
        <taxon>Blautia</taxon>
    </lineage>
</organism>
<evidence type="ECO:0000259" key="4">
    <source>
        <dbReference type="PROSITE" id="PS01124"/>
    </source>
</evidence>
<dbReference type="PROSITE" id="PS01124">
    <property type="entry name" value="HTH_ARAC_FAMILY_2"/>
    <property type="match status" value="1"/>
</dbReference>
<dbReference type="InterPro" id="IPR014710">
    <property type="entry name" value="RmlC-like_jellyroll"/>
</dbReference>
<dbReference type="RefSeq" id="WP_173749243.1">
    <property type="nucleotide sequence ID" value="NZ_JAAITA010000009.1"/>
</dbReference>
<name>A0ABX2IBI2_BLAHA</name>
<protein>
    <submittedName>
        <fullName evidence="5">AraC family transcriptional regulator</fullName>
    </submittedName>
</protein>
<accession>A0ABX2IBI2</accession>
<dbReference type="Gene3D" id="1.10.10.60">
    <property type="entry name" value="Homeodomain-like"/>
    <property type="match status" value="2"/>
</dbReference>
<dbReference type="Proteomes" id="UP000822142">
    <property type="component" value="Unassembled WGS sequence"/>
</dbReference>
<dbReference type="Pfam" id="PF02311">
    <property type="entry name" value="AraC_binding"/>
    <property type="match status" value="1"/>
</dbReference>
<keyword evidence="2" id="KW-0238">DNA-binding</keyword>
<proteinExistence type="predicted"/>
<evidence type="ECO:0000313" key="6">
    <source>
        <dbReference type="Proteomes" id="UP000822142"/>
    </source>
</evidence>
<sequence length="305" mass="34680">MSRTVGFTSHARYKCLEDLQKDSVDLCVTYCGWEYCNPGYRFGPNKREAYVLHIIKKGKGKLEMNKRVYELQAGDAFFIPPGVEAWYEADREDPWCYMWVGFVGIKADECMSGAGFSQRSPVRKVHCVKEVGGYIDQMLEAHQLTYGDELKRNAMLFLCFSVLMDDYRQNFAGGGISANHPYPGSVYVKHAMEYIKHHYNESVKIGDLADFIGVNRSYLTSSFKKTTGCSPQEFLVNLRMDKAKSLLKKTDLSINAVAGAVGYTDQLAFSKVFKKHCGKSPRMYREEKSELVILKDKGYSITEKL</sequence>
<dbReference type="SUPFAM" id="SSF51215">
    <property type="entry name" value="Regulatory protein AraC"/>
    <property type="match status" value="1"/>
</dbReference>
<evidence type="ECO:0000256" key="2">
    <source>
        <dbReference type="ARBA" id="ARBA00023125"/>
    </source>
</evidence>
<dbReference type="InterPro" id="IPR003313">
    <property type="entry name" value="AraC-bd"/>
</dbReference>
<comment type="caution">
    <text evidence="5">The sequence shown here is derived from an EMBL/GenBank/DDBJ whole genome shotgun (WGS) entry which is preliminary data.</text>
</comment>
<keyword evidence="1" id="KW-0805">Transcription regulation</keyword>